<keyword evidence="2" id="KW-1133">Transmembrane helix</keyword>
<accession>A0A7G1INU8</accession>
<reference evidence="3 4" key="1">
    <citation type="submission" date="2020-07" db="EMBL/GenBank/DDBJ databases">
        <title>Mycobacterium kansasii (former subtype) with zoonotic potential isolated from diseased indoor pet cat, Japan.</title>
        <authorList>
            <person name="Fukano H."/>
            <person name="Terazono T."/>
            <person name="Hoshino Y."/>
        </authorList>
    </citation>
    <scope>NUCLEOTIDE SEQUENCE [LARGE SCALE GENOMIC DNA]</scope>
    <source>
        <strain evidence="3 4">Kuro-I</strain>
    </source>
</reference>
<keyword evidence="2" id="KW-0812">Transmembrane</keyword>
<keyword evidence="2" id="KW-0472">Membrane</keyword>
<evidence type="ECO:0000256" key="2">
    <source>
        <dbReference type="SAM" id="Phobius"/>
    </source>
</evidence>
<dbReference type="EMBL" id="AP023343">
    <property type="protein sequence ID" value="BCI92641.1"/>
    <property type="molecule type" value="Genomic_DNA"/>
</dbReference>
<sequence>MNVSSDSQTRTRMFSRVLGPFLVIVDVTAVVRASDMANLLAQFEANSLWTWVTGAFVLLFGLVMVASHQCWRGTAAIIVSLLGWLVTLRGLLLLAFPKAFVSVADAMIGAQGVWVSLCLVFALVGLYLTYVGWAPTPAGRPSMRQRQGRICRAPRERARYLAAARSIAGLVATAVVLTAVGCAVPSGTPTGSANGSSTTAPSSPDGGSSAVQEDVVVRLDTTQPDKPVGVHFGRRAAIYLLERDDPQFATWLAVLQRSLNDGTPVRFAYAVAGPRLTLVEPAH</sequence>
<keyword evidence="4" id="KW-1185">Reference proteome</keyword>
<evidence type="ECO:0000313" key="3">
    <source>
        <dbReference type="EMBL" id="BCI92641.1"/>
    </source>
</evidence>
<feature type="region of interest" description="Disordered" evidence="1">
    <location>
        <begin position="188"/>
        <end position="210"/>
    </location>
</feature>
<dbReference type="AlphaFoldDB" id="A0A7G1INU8"/>
<evidence type="ECO:0000313" key="4">
    <source>
        <dbReference type="Proteomes" id="UP000516380"/>
    </source>
</evidence>
<dbReference type="Proteomes" id="UP000516380">
    <property type="component" value="Chromosome"/>
</dbReference>
<organism evidence="3 4">
    <name type="scientific">Mycobacterium kansasii</name>
    <dbReference type="NCBI Taxonomy" id="1768"/>
    <lineage>
        <taxon>Bacteria</taxon>
        <taxon>Bacillati</taxon>
        <taxon>Actinomycetota</taxon>
        <taxon>Actinomycetes</taxon>
        <taxon>Mycobacteriales</taxon>
        <taxon>Mycobacteriaceae</taxon>
        <taxon>Mycobacterium</taxon>
    </lineage>
</organism>
<feature type="transmembrane region" description="Helical" evidence="2">
    <location>
        <begin position="49"/>
        <end position="67"/>
    </location>
</feature>
<feature type="transmembrane region" description="Helical" evidence="2">
    <location>
        <begin position="114"/>
        <end position="139"/>
    </location>
</feature>
<gene>
    <name evidence="3" type="ORF">NIIDMKKI_78470</name>
</gene>
<protein>
    <submittedName>
        <fullName evidence="3">Uncharacterized protein</fullName>
    </submittedName>
</protein>
<name>A0A7G1INU8_MYCKA</name>
<feature type="transmembrane region" description="Helical" evidence="2">
    <location>
        <begin position="74"/>
        <end position="94"/>
    </location>
</feature>
<evidence type="ECO:0000256" key="1">
    <source>
        <dbReference type="SAM" id="MobiDB-lite"/>
    </source>
</evidence>
<proteinExistence type="predicted"/>
<feature type="transmembrane region" description="Helical" evidence="2">
    <location>
        <begin position="160"/>
        <end position="180"/>
    </location>
</feature>